<dbReference type="InterPro" id="IPR036719">
    <property type="entry name" value="Neuro-gated_channel_TM_sf"/>
</dbReference>
<evidence type="ECO:0000313" key="28">
    <source>
        <dbReference type="Proteomes" id="UP000504623"/>
    </source>
</evidence>
<evidence type="ECO:0000256" key="17">
    <source>
        <dbReference type="ARBA" id="ARBA00036239"/>
    </source>
</evidence>
<dbReference type="CDD" id="cd19063">
    <property type="entry name" value="LGIC_TM_5-HT3"/>
    <property type="match status" value="1"/>
</dbReference>
<keyword evidence="6" id="KW-0770">Synapse</keyword>
<dbReference type="Pfam" id="PF02931">
    <property type="entry name" value="Neur_chan_LBD"/>
    <property type="match status" value="1"/>
</dbReference>
<evidence type="ECO:0000256" key="14">
    <source>
        <dbReference type="ARBA" id="ARBA00023303"/>
    </source>
</evidence>
<keyword evidence="7" id="KW-0406">Ion transport</keyword>
<evidence type="ECO:0000256" key="15">
    <source>
        <dbReference type="ARBA" id="ARBA00034104"/>
    </source>
</evidence>
<evidence type="ECO:0000256" key="6">
    <source>
        <dbReference type="ARBA" id="ARBA00023018"/>
    </source>
</evidence>
<dbReference type="AlphaFoldDB" id="A0A9B0T8P1"/>
<dbReference type="InterPro" id="IPR006029">
    <property type="entry name" value="Neurotrans-gated_channel_TM"/>
</dbReference>
<dbReference type="RefSeq" id="XP_006834037.1">
    <property type="nucleotide sequence ID" value="XM_006833974.1"/>
</dbReference>
<evidence type="ECO:0000256" key="5">
    <source>
        <dbReference type="ARBA" id="ARBA00022989"/>
    </source>
</evidence>
<dbReference type="FunFam" id="1.20.58.390:FF:000056">
    <property type="entry name" value="5-hydroxytryptamine receptor 3B"/>
    <property type="match status" value="1"/>
</dbReference>
<evidence type="ECO:0000256" key="20">
    <source>
        <dbReference type="ARBA" id="ARBA00061125"/>
    </source>
</evidence>
<evidence type="ECO:0000256" key="23">
    <source>
        <dbReference type="ARBA" id="ARBA00078865"/>
    </source>
</evidence>
<dbReference type="Gene3D" id="2.70.170.10">
    <property type="entry name" value="Neurotransmitter-gated ion-channel ligand-binding domain"/>
    <property type="match status" value="1"/>
</dbReference>
<feature type="domain" description="Neurotransmitter-gated ion-channel ligand-binding" evidence="26">
    <location>
        <begin position="51"/>
        <end position="256"/>
    </location>
</feature>
<keyword evidence="9" id="KW-1015">Disulfide bond</keyword>
<sequence length="459" mass="52345">MDPQIGMLFRCARACARTLASVMAPLWSLILVAASAQARDSTYPEKSALHHLTKTLLQKYHKEVRPVHKWNEATTVYLDLSVHAVLDVDAQNQKLKTSIWYREVWNDEFLSWNTSMFDEIREVSLPLSAIWAPDIIINEFVDIERSPNFPYVYVNSSGTIKNAKPIQVVSACSLETYAFPFDIQNCSLTFNSILHTVEDVNLAFIRSREDIEHDKKAFLNDSEWELLSVPSTYSILQSSAGDFAQIQFNVVIRRRPLVYVVSLLIPSIFLMLVDLGSFYLPPNCRARIVFKTSVLVGYTVFRVNMSDEVPRSAVSTPLIGIFFTVCMAFLVLSLSKSILLIKYLHDGRRSEPKRPLLCLRGGSDADVVTRTDPRIQPVGVTESPNGQEHQVHSGTLKEVWSQLQSLSNYLQVLEQVDRQEIDWLTLLYRFDQLLFRSYLLVLGLYTITLGSLWALWRSL</sequence>
<keyword evidence="4 25" id="KW-0732">Signal</keyword>
<dbReference type="InterPro" id="IPR036734">
    <property type="entry name" value="Neur_chan_lig-bd_sf"/>
</dbReference>
<comment type="catalytic activity">
    <reaction evidence="17">
        <text>Na(+)(in) = Na(+)(out)</text>
        <dbReference type="Rhea" id="RHEA:34963"/>
        <dbReference type="ChEBI" id="CHEBI:29101"/>
    </reaction>
</comment>
<keyword evidence="2" id="KW-1003">Cell membrane</keyword>
<dbReference type="InterPro" id="IPR008132">
    <property type="entry name" value="5HT3_rcpt"/>
</dbReference>
<dbReference type="InterPro" id="IPR038050">
    <property type="entry name" value="Neuro_actylchol_rec"/>
</dbReference>
<feature type="transmembrane region" description="Helical" evidence="24">
    <location>
        <begin position="257"/>
        <end position="276"/>
    </location>
</feature>
<evidence type="ECO:0000256" key="18">
    <source>
        <dbReference type="ARBA" id="ARBA00036634"/>
    </source>
</evidence>
<dbReference type="SUPFAM" id="SSF63712">
    <property type="entry name" value="Nicotinic receptor ligand binding domain-like"/>
    <property type="match status" value="1"/>
</dbReference>
<dbReference type="Proteomes" id="UP000504623">
    <property type="component" value="Unplaced"/>
</dbReference>
<evidence type="ECO:0000256" key="9">
    <source>
        <dbReference type="ARBA" id="ARBA00023157"/>
    </source>
</evidence>
<evidence type="ECO:0000256" key="25">
    <source>
        <dbReference type="SAM" id="SignalP"/>
    </source>
</evidence>
<gene>
    <name evidence="29" type="primary">HTR3B</name>
</gene>
<reference evidence="29" key="1">
    <citation type="submission" date="2025-08" db="UniProtKB">
        <authorList>
            <consortium name="RefSeq"/>
        </authorList>
    </citation>
    <scope>IDENTIFICATION</scope>
    <source>
        <tissue evidence="29">Spleen</tissue>
    </source>
</reference>
<evidence type="ECO:0000256" key="1">
    <source>
        <dbReference type="ARBA" id="ARBA00022448"/>
    </source>
</evidence>
<evidence type="ECO:0000259" key="27">
    <source>
        <dbReference type="Pfam" id="PF02932"/>
    </source>
</evidence>
<dbReference type="GO" id="GO:0022850">
    <property type="term" value="F:serotonin-gated monoatomic cation channel activity"/>
    <property type="evidence" value="ECO:0007669"/>
    <property type="project" value="UniProtKB-ARBA"/>
</dbReference>
<comment type="subunit">
    <text evidence="21">Forms homopentameric as well as heteropentameric serotonin-activated cation-selective channel complexes with HTR3A. The homomeric complex is not functional. Heteropentameric complexes display properties which resemble that of neuronal serotonin-activated channels in vivo.</text>
</comment>
<evidence type="ECO:0000256" key="7">
    <source>
        <dbReference type="ARBA" id="ARBA00023065"/>
    </source>
</evidence>
<evidence type="ECO:0000256" key="22">
    <source>
        <dbReference type="ARBA" id="ARBA00068983"/>
    </source>
</evidence>
<proteinExistence type="inferred from homology"/>
<feature type="signal peptide" evidence="25">
    <location>
        <begin position="1"/>
        <end position="38"/>
    </location>
</feature>
<keyword evidence="11" id="KW-0325">Glycoprotein</keyword>
<dbReference type="InterPro" id="IPR006202">
    <property type="entry name" value="Neur_chan_lig-bd"/>
</dbReference>
<comment type="subcellular location">
    <subcellularLocation>
        <location evidence="15">Postsynaptic cell membrane</location>
        <topology evidence="15">Multi-pass membrane protein</topology>
    </subcellularLocation>
</comment>
<keyword evidence="5 24" id="KW-1133">Transmembrane helix</keyword>
<evidence type="ECO:0000259" key="26">
    <source>
        <dbReference type="Pfam" id="PF02931"/>
    </source>
</evidence>
<dbReference type="GeneID" id="102820178"/>
<evidence type="ECO:0000256" key="4">
    <source>
        <dbReference type="ARBA" id="ARBA00022729"/>
    </source>
</evidence>
<evidence type="ECO:0000256" key="16">
    <source>
        <dbReference type="ARBA" id="ARBA00034430"/>
    </source>
</evidence>
<name>A0A9B0T8P1_CHRAS</name>
<protein>
    <recommendedName>
        <fullName evidence="22">5-hydroxytryptamine receptor 3B</fullName>
    </recommendedName>
    <alternativeName>
        <fullName evidence="23">Serotonin receptor 3B</fullName>
    </alternativeName>
</protein>
<evidence type="ECO:0000256" key="21">
    <source>
        <dbReference type="ARBA" id="ARBA00063036"/>
    </source>
</evidence>
<evidence type="ECO:0000313" key="29">
    <source>
        <dbReference type="RefSeq" id="XP_006834037.1"/>
    </source>
</evidence>
<evidence type="ECO:0000256" key="10">
    <source>
        <dbReference type="ARBA" id="ARBA00023170"/>
    </source>
</evidence>
<feature type="domain" description="Neurotransmitter-gated ion-channel transmembrane" evidence="27">
    <location>
        <begin position="263"/>
        <end position="348"/>
    </location>
</feature>
<dbReference type="Gene3D" id="1.20.58.390">
    <property type="entry name" value="Neurotransmitter-gated ion-channel transmembrane domain"/>
    <property type="match status" value="1"/>
</dbReference>
<accession>A0A9B0T8P1</accession>
<keyword evidence="28" id="KW-1185">Reference proteome</keyword>
<feature type="transmembrane region" description="Helical" evidence="24">
    <location>
        <begin position="288"/>
        <end position="305"/>
    </location>
</feature>
<evidence type="ECO:0000256" key="13">
    <source>
        <dbReference type="ARBA" id="ARBA00023286"/>
    </source>
</evidence>
<dbReference type="OrthoDB" id="5975154at2759"/>
<dbReference type="PRINTS" id="PR01708">
    <property type="entry name" value="5HT3RECEPTOR"/>
</dbReference>
<dbReference type="InterPro" id="IPR008134">
    <property type="entry name" value="5HT3_rcpt_B"/>
</dbReference>
<feature type="transmembrane region" description="Helical" evidence="24">
    <location>
        <begin position="317"/>
        <end position="344"/>
    </location>
</feature>
<evidence type="ECO:0000256" key="12">
    <source>
        <dbReference type="ARBA" id="ARBA00023257"/>
    </source>
</evidence>
<feature type="chain" id="PRO_5038592778" description="5-hydroxytryptamine receptor 3B" evidence="25">
    <location>
        <begin position="39"/>
        <end position="459"/>
    </location>
</feature>
<keyword evidence="10 29" id="KW-0675">Receptor</keyword>
<comment type="similarity">
    <text evidence="20">Belongs to the ligand-gated ion channel (TC 1.A.9) family. 5-hydroxytryptamine receptor (TC 1.A.9.2) subfamily. HTR3B sub-subfamily.</text>
</comment>
<keyword evidence="12" id="KW-0628">Postsynaptic cell membrane</keyword>
<dbReference type="PANTHER" id="PTHR18945">
    <property type="entry name" value="NEUROTRANSMITTER GATED ION CHANNEL"/>
    <property type="match status" value="1"/>
</dbReference>
<keyword evidence="1" id="KW-0813">Transport</keyword>
<evidence type="ECO:0000256" key="8">
    <source>
        <dbReference type="ARBA" id="ARBA00023136"/>
    </source>
</evidence>
<dbReference type="CTD" id="9177"/>
<organism evidence="28 29">
    <name type="scientific">Chrysochloris asiatica</name>
    <name type="common">Cape golden mole</name>
    <dbReference type="NCBI Taxonomy" id="185453"/>
    <lineage>
        <taxon>Eukaryota</taxon>
        <taxon>Metazoa</taxon>
        <taxon>Chordata</taxon>
        <taxon>Craniata</taxon>
        <taxon>Vertebrata</taxon>
        <taxon>Euteleostomi</taxon>
        <taxon>Mammalia</taxon>
        <taxon>Eutheria</taxon>
        <taxon>Afrotheria</taxon>
        <taxon>Chrysochloridae</taxon>
        <taxon>Chrysochlorinae</taxon>
        <taxon>Chrysochloris</taxon>
    </lineage>
</organism>
<dbReference type="NCBIfam" id="TIGR00860">
    <property type="entry name" value="LIC"/>
    <property type="match status" value="1"/>
</dbReference>
<comment type="function">
    <text evidence="19">Forms serotonin (5-hydroxytryptamine/5-HT3)-activated cation-selective channel complexes, which when activated cause fast, depolarizing responses in neurons.</text>
</comment>
<evidence type="ECO:0000256" key="2">
    <source>
        <dbReference type="ARBA" id="ARBA00022475"/>
    </source>
</evidence>
<comment type="catalytic activity">
    <reaction evidence="18">
        <text>Ca(2+)(in) = Ca(2+)(out)</text>
        <dbReference type="Rhea" id="RHEA:29671"/>
        <dbReference type="ChEBI" id="CHEBI:29108"/>
    </reaction>
</comment>
<feature type="transmembrane region" description="Helical" evidence="24">
    <location>
        <begin position="438"/>
        <end position="456"/>
    </location>
</feature>
<dbReference type="InterPro" id="IPR049944">
    <property type="entry name" value="LGIC_TM_5-HT3"/>
</dbReference>
<dbReference type="PRINTS" id="PR00252">
    <property type="entry name" value="NRIONCHANNEL"/>
</dbReference>
<evidence type="ECO:0000256" key="19">
    <source>
        <dbReference type="ARBA" id="ARBA00037540"/>
    </source>
</evidence>
<dbReference type="Pfam" id="PF02932">
    <property type="entry name" value="Neur_chan_memb"/>
    <property type="match status" value="1"/>
</dbReference>
<comment type="catalytic activity">
    <reaction evidence="16">
        <text>K(+)(in) = K(+)(out)</text>
        <dbReference type="Rhea" id="RHEA:29463"/>
        <dbReference type="ChEBI" id="CHEBI:29103"/>
    </reaction>
</comment>
<keyword evidence="8 24" id="KW-0472">Membrane</keyword>
<evidence type="ECO:0000256" key="24">
    <source>
        <dbReference type="SAM" id="Phobius"/>
    </source>
</evidence>
<keyword evidence="14" id="KW-0407">Ion channel</keyword>
<dbReference type="SUPFAM" id="SSF90112">
    <property type="entry name" value="Neurotransmitter-gated ion-channel transmembrane pore"/>
    <property type="match status" value="1"/>
</dbReference>
<dbReference type="PRINTS" id="PR01710">
    <property type="entry name" value="5HT3BRECEPTR"/>
</dbReference>
<keyword evidence="3 24" id="KW-0812">Transmembrane</keyword>
<dbReference type="GO" id="GO:0045211">
    <property type="term" value="C:postsynaptic membrane"/>
    <property type="evidence" value="ECO:0007669"/>
    <property type="project" value="UniProtKB-SubCell"/>
</dbReference>
<evidence type="ECO:0000256" key="3">
    <source>
        <dbReference type="ARBA" id="ARBA00022692"/>
    </source>
</evidence>
<evidence type="ECO:0000256" key="11">
    <source>
        <dbReference type="ARBA" id="ARBA00023180"/>
    </source>
</evidence>
<dbReference type="InterPro" id="IPR006201">
    <property type="entry name" value="Neur_channel"/>
</dbReference>
<dbReference type="FunFam" id="2.70.170.10:FF:000017">
    <property type="entry name" value="5-hydroxytryptamine receptor 3A"/>
    <property type="match status" value="1"/>
</dbReference>
<keyword evidence="13" id="KW-1071">Ligand-gated ion channel</keyword>